<evidence type="ECO:0000256" key="1">
    <source>
        <dbReference type="SAM" id="MobiDB-lite"/>
    </source>
</evidence>
<sequence>MRQRSTALKTSMALAFAALLLAGCGGVTQGQAVSPVYDPFRVGGLPAEDGDSGVRDDAPDPQREVEFTDDGPIDRMAAQAVDDVEEYWQENYGDLDGSFQPIEILQSWDANDPSSPEICGMETYDVPNALYCIPDESMAWDRGVLVPTGMKYFGDVSVAALLGHEYGHAVQHMANLVDRSTPTVVSEQQADCFAGSYIRWVAEGKSPRFKLSTGDGLNHVLAAAITLRDPILEPGDAEMLEEGHGTALDRVSAFQIGFSGSPSDCAAIDMDDIEQRRGDLPMALPYDSSTGGVASGDMEITEESLQLLMDVLGTIYQPNDPPTLSFNEEECADATPSPPASYCPATNTISVDLSAMQELGEPASEQNNVLIQGDNTALSVLTSRYALAVQHERGESLDTPTAALRTACLTGVAQAAMSQEGDLTLSAGDLDEAVAGLLTNGLVASNVNGDTVPAGFTRIVAYRSGLSGDEDLCSARFK</sequence>
<dbReference type="EMBL" id="JANDBD010000009">
    <property type="protein sequence ID" value="MCP9274857.1"/>
    <property type="molecule type" value="Genomic_DNA"/>
</dbReference>
<name>A0ABT1MAN4_9MYCO</name>
<dbReference type="RefSeq" id="WP_255062550.1">
    <property type="nucleotide sequence ID" value="NZ_JANDBD010000009.1"/>
</dbReference>
<dbReference type="InterPro" id="IPR007343">
    <property type="entry name" value="Uncharacterised_pept_Zn_put"/>
</dbReference>
<keyword evidence="2" id="KW-0732">Signal</keyword>
<accession>A0ABT1MAN4</accession>
<gene>
    <name evidence="3" type="ORF">NM203_21930</name>
</gene>
<evidence type="ECO:0000313" key="3">
    <source>
        <dbReference type="EMBL" id="MCP9274857.1"/>
    </source>
</evidence>
<evidence type="ECO:0000256" key="2">
    <source>
        <dbReference type="SAM" id="SignalP"/>
    </source>
</evidence>
<feature type="signal peptide" evidence="2">
    <location>
        <begin position="1"/>
        <end position="22"/>
    </location>
</feature>
<reference evidence="3 4" key="1">
    <citation type="submission" date="2022-06" db="EMBL/GenBank/DDBJ databases">
        <title>Mycolicibacterium sp. CAU 1645 isolated from seawater.</title>
        <authorList>
            <person name="Kim W."/>
        </authorList>
    </citation>
    <scope>NUCLEOTIDE SEQUENCE [LARGE SCALE GENOMIC DNA]</scope>
    <source>
        <strain evidence="3 4">CAU 1645</strain>
    </source>
</reference>
<organism evidence="3 4">
    <name type="scientific">Mycolicibacterium arenosum</name>
    <dbReference type="NCBI Taxonomy" id="2952157"/>
    <lineage>
        <taxon>Bacteria</taxon>
        <taxon>Bacillati</taxon>
        <taxon>Actinomycetota</taxon>
        <taxon>Actinomycetes</taxon>
        <taxon>Mycobacteriales</taxon>
        <taxon>Mycobacteriaceae</taxon>
        <taxon>Mycolicibacterium</taxon>
    </lineage>
</organism>
<dbReference type="Proteomes" id="UP001651690">
    <property type="component" value="Unassembled WGS sequence"/>
</dbReference>
<feature type="compositionally biased region" description="Basic and acidic residues" evidence="1">
    <location>
        <begin position="52"/>
        <end position="66"/>
    </location>
</feature>
<dbReference type="PROSITE" id="PS51257">
    <property type="entry name" value="PROKAR_LIPOPROTEIN"/>
    <property type="match status" value="1"/>
</dbReference>
<feature type="region of interest" description="Disordered" evidence="1">
    <location>
        <begin position="44"/>
        <end position="68"/>
    </location>
</feature>
<comment type="caution">
    <text evidence="3">The sequence shown here is derived from an EMBL/GenBank/DDBJ whole genome shotgun (WGS) entry which is preliminary data.</text>
</comment>
<keyword evidence="4" id="KW-1185">Reference proteome</keyword>
<evidence type="ECO:0000313" key="4">
    <source>
        <dbReference type="Proteomes" id="UP001651690"/>
    </source>
</evidence>
<dbReference type="SUPFAM" id="SSF55486">
    <property type="entry name" value="Metalloproteases ('zincins'), catalytic domain"/>
    <property type="match status" value="1"/>
</dbReference>
<feature type="chain" id="PRO_5046663028" evidence="2">
    <location>
        <begin position="23"/>
        <end position="478"/>
    </location>
</feature>
<dbReference type="Pfam" id="PF04228">
    <property type="entry name" value="Zn_peptidase"/>
    <property type="match status" value="1"/>
</dbReference>
<protein>
    <submittedName>
        <fullName evidence="3">Neutral zinc metallopeptidase</fullName>
    </submittedName>
</protein>
<proteinExistence type="predicted"/>